<name>A0AAE1DYF9_9GAST</name>
<dbReference type="EMBL" id="JAWDGP010001867">
    <property type="protein sequence ID" value="KAK3787337.1"/>
    <property type="molecule type" value="Genomic_DNA"/>
</dbReference>
<feature type="region of interest" description="Disordered" evidence="1">
    <location>
        <begin position="79"/>
        <end position="126"/>
    </location>
</feature>
<protein>
    <submittedName>
        <fullName evidence="2">Uncharacterized protein</fullName>
    </submittedName>
</protein>
<comment type="caution">
    <text evidence="2">The sequence shown here is derived from an EMBL/GenBank/DDBJ whole genome shotgun (WGS) entry which is preliminary data.</text>
</comment>
<gene>
    <name evidence="2" type="ORF">RRG08_025289</name>
</gene>
<evidence type="ECO:0000256" key="1">
    <source>
        <dbReference type="SAM" id="MobiDB-lite"/>
    </source>
</evidence>
<dbReference type="AlphaFoldDB" id="A0AAE1DYF9"/>
<sequence>MKEYNYLKSCIGSLAGGLGGQEFRSSWYLAGKPIGLDNLGRISEVSAGEVDFSNDSERPSSVGGSKLGGVKKCLNSVSNLTQTGSNRSPSGSKTMSSGTRTMQRSEAVRRRAVRSTANPLNRRSWPLAPGPIRQQLKITLHINLHEKTCETEFVKLTLTRIACWRRYLYPPFLLSEVPPELSNHWSTEAHTADRARLVRQTDMFLPSVLSVLRKLRPNCGRHLEQLTVTES</sequence>
<evidence type="ECO:0000313" key="2">
    <source>
        <dbReference type="EMBL" id="KAK3787337.1"/>
    </source>
</evidence>
<accession>A0AAE1DYF9</accession>
<keyword evidence="3" id="KW-1185">Reference proteome</keyword>
<feature type="compositionally biased region" description="Polar residues" evidence="1">
    <location>
        <begin position="79"/>
        <end position="102"/>
    </location>
</feature>
<evidence type="ECO:0000313" key="3">
    <source>
        <dbReference type="Proteomes" id="UP001283361"/>
    </source>
</evidence>
<reference evidence="2" key="1">
    <citation type="journal article" date="2023" name="G3 (Bethesda)">
        <title>A reference genome for the long-term kleptoplast-retaining sea slug Elysia crispata morphotype clarki.</title>
        <authorList>
            <person name="Eastman K.E."/>
            <person name="Pendleton A.L."/>
            <person name="Shaikh M.A."/>
            <person name="Suttiyut T."/>
            <person name="Ogas R."/>
            <person name="Tomko P."/>
            <person name="Gavelis G."/>
            <person name="Widhalm J.R."/>
            <person name="Wisecaver J.H."/>
        </authorList>
    </citation>
    <scope>NUCLEOTIDE SEQUENCE</scope>
    <source>
        <strain evidence="2">ECLA1</strain>
    </source>
</reference>
<proteinExistence type="predicted"/>
<dbReference type="Proteomes" id="UP001283361">
    <property type="component" value="Unassembled WGS sequence"/>
</dbReference>
<organism evidence="2 3">
    <name type="scientific">Elysia crispata</name>
    <name type="common">lettuce slug</name>
    <dbReference type="NCBI Taxonomy" id="231223"/>
    <lineage>
        <taxon>Eukaryota</taxon>
        <taxon>Metazoa</taxon>
        <taxon>Spiralia</taxon>
        <taxon>Lophotrochozoa</taxon>
        <taxon>Mollusca</taxon>
        <taxon>Gastropoda</taxon>
        <taxon>Heterobranchia</taxon>
        <taxon>Euthyneura</taxon>
        <taxon>Panpulmonata</taxon>
        <taxon>Sacoglossa</taxon>
        <taxon>Placobranchoidea</taxon>
        <taxon>Plakobranchidae</taxon>
        <taxon>Elysia</taxon>
    </lineage>
</organism>